<protein>
    <recommendedName>
        <fullName evidence="4">Outer membrane protein beta-barrel domain-containing protein</fullName>
    </recommendedName>
</protein>
<sequence>MRTLLASGFSTLALLLAAAGATSAQSAGGSGDDPSYRKETVYGVNFNTQGGLIGGVHFRSSKVLSQDWLRFWSLEAVEVKGQKEDKFINPYTGGSYVPGKTNYFYVLRPSVGLQRVIFRKAAESGVQVNALASAGPSIGLLMPYYVYYDYTLRDGNGNPIPGAAQDIREAQYDPNNAQTPIDRAPLFRGASEIKPTVGAHLRGALSFEYGRYRDAVAGVETGFLLEVYTKRLEILRDNNVPSSKLNKQFYPSVYLTLYLGHRS</sequence>
<reference evidence="2 3" key="1">
    <citation type="submission" date="2020-08" db="EMBL/GenBank/DDBJ databases">
        <title>Hymenobacter sp.</title>
        <authorList>
            <person name="Kim M.K."/>
        </authorList>
    </citation>
    <scope>NUCLEOTIDE SEQUENCE [LARGE SCALE GENOMIC DNA]</scope>
    <source>
        <strain evidence="2 3">BT507</strain>
    </source>
</reference>
<evidence type="ECO:0000256" key="1">
    <source>
        <dbReference type="SAM" id="SignalP"/>
    </source>
</evidence>
<keyword evidence="1" id="KW-0732">Signal</keyword>
<accession>A0ABR7MJ92</accession>
<dbReference type="RefSeq" id="WP_187319436.1">
    <property type="nucleotide sequence ID" value="NZ_JACSCY010000005.1"/>
</dbReference>
<feature type="chain" id="PRO_5046775539" description="Outer membrane protein beta-barrel domain-containing protein" evidence="1">
    <location>
        <begin position="27"/>
        <end position="263"/>
    </location>
</feature>
<dbReference type="Proteomes" id="UP000622017">
    <property type="component" value="Unassembled WGS sequence"/>
</dbReference>
<evidence type="ECO:0000313" key="3">
    <source>
        <dbReference type="Proteomes" id="UP000622017"/>
    </source>
</evidence>
<comment type="caution">
    <text evidence="2">The sequence shown here is derived from an EMBL/GenBank/DDBJ whole genome shotgun (WGS) entry which is preliminary data.</text>
</comment>
<dbReference type="EMBL" id="JACSCY010000005">
    <property type="protein sequence ID" value="MBC6611161.1"/>
    <property type="molecule type" value="Genomic_DNA"/>
</dbReference>
<organism evidence="2 3">
    <name type="scientific">Hymenobacter citatus</name>
    <dbReference type="NCBI Taxonomy" id="2763506"/>
    <lineage>
        <taxon>Bacteria</taxon>
        <taxon>Pseudomonadati</taxon>
        <taxon>Bacteroidota</taxon>
        <taxon>Cytophagia</taxon>
        <taxon>Cytophagales</taxon>
        <taxon>Hymenobacteraceae</taxon>
        <taxon>Hymenobacter</taxon>
    </lineage>
</organism>
<evidence type="ECO:0008006" key="4">
    <source>
        <dbReference type="Google" id="ProtNLM"/>
    </source>
</evidence>
<keyword evidence="3" id="KW-1185">Reference proteome</keyword>
<evidence type="ECO:0000313" key="2">
    <source>
        <dbReference type="EMBL" id="MBC6611161.1"/>
    </source>
</evidence>
<feature type="signal peptide" evidence="1">
    <location>
        <begin position="1"/>
        <end position="26"/>
    </location>
</feature>
<proteinExistence type="predicted"/>
<gene>
    <name evidence="2" type="ORF">H8B15_09520</name>
</gene>
<name>A0ABR7MJ92_9BACT</name>